<gene>
    <name evidence="3" type="ORF">MJA45_03385</name>
</gene>
<dbReference type="KEGG" id="paun:MJA45_03385"/>
<evidence type="ECO:0000259" key="2">
    <source>
        <dbReference type="Pfam" id="PF12671"/>
    </source>
</evidence>
<dbReference type="InterPro" id="IPR024301">
    <property type="entry name" value="Amidase_6"/>
</dbReference>
<reference evidence="3 4" key="1">
    <citation type="submission" date="2022-02" db="EMBL/GenBank/DDBJ databases">
        <title>Paenibacillus sp. MBLB1776 Whole Genome Shotgun Sequencing.</title>
        <authorList>
            <person name="Hwang C.Y."/>
            <person name="Cho E.-S."/>
            <person name="Seo M.-J."/>
        </authorList>
    </citation>
    <scope>NUCLEOTIDE SEQUENCE [LARGE SCALE GENOMIC DNA]</scope>
    <source>
        <strain evidence="3 4">MBLB1776</strain>
    </source>
</reference>
<dbReference type="Proteomes" id="UP001305702">
    <property type="component" value="Chromosome"/>
</dbReference>
<dbReference type="RefSeq" id="WP_315605894.1">
    <property type="nucleotide sequence ID" value="NZ_CP130318.1"/>
</dbReference>
<evidence type="ECO:0000256" key="1">
    <source>
        <dbReference type="SAM" id="MobiDB-lite"/>
    </source>
</evidence>
<feature type="domain" description="Putative amidase" evidence="2">
    <location>
        <begin position="279"/>
        <end position="432"/>
    </location>
</feature>
<name>A0AA96RFK7_9BACL</name>
<protein>
    <submittedName>
        <fullName evidence="3">Amidase domain-containing protein</fullName>
    </submittedName>
</protein>
<dbReference type="PANTHER" id="PTHR40032">
    <property type="entry name" value="EXPORTED PROTEIN-RELATED"/>
    <property type="match status" value="1"/>
</dbReference>
<dbReference type="PANTHER" id="PTHR40032:SF1">
    <property type="entry name" value="EXPORTED PROTEIN"/>
    <property type="match status" value="1"/>
</dbReference>
<accession>A0AA96RFK7</accession>
<evidence type="ECO:0000313" key="3">
    <source>
        <dbReference type="EMBL" id="WNQ12117.1"/>
    </source>
</evidence>
<proteinExistence type="predicted"/>
<feature type="compositionally biased region" description="Pro residues" evidence="1">
    <location>
        <begin position="155"/>
        <end position="172"/>
    </location>
</feature>
<feature type="region of interest" description="Disordered" evidence="1">
    <location>
        <begin position="147"/>
        <end position="273"/>
    </location>
</feature>
<evidence type="ECO:0000313" key="4">
    <source>
        <dbReference type="Proteomes" id="UP001305702"/>
    </source>
</evidence>
<dbReference type="EMBL" id="CP130318">
    <property type="protein sequence ID" value="WNQ12117.1"/>
    <property type="molecule type" value="Genomic_DNA"/>
</dbReference>
<dbReference type="Pfam" id="PF12671">
    <property type="entry name" value="Amidase_6"/>
    <property type="match status" value="1"/>
</dbReference>
<dbReference type="AlphaFoldDB" id="A0AA96RFK7"/>
<organism evidence="3 4">
    <name type="scientific">Paenibacillus aurantius</name>
    <dbReference type="NCBI Taxonomy" id="2918900"/>
    <lineage>
        <taxon>Bacteria</taxon>
        <taxon>Bacillati</taxon>
        <taxon>Bacillota</taxon>
        <taxon>Bacilli</taxon>
        <taxon>Bacillales</taxon>
        <taxon>Paenibacillaceae</taxon>
        <taxon>Paenibacillus</taxon>
    </lineage>
</organism>
<keyword evidence="4" id="KW-1185">Reference proteome</keyword>
<sequence>MTWKSVLYDYVQNRNRLDTEYETAQVAACTRDAAYLQLLEGRLRRLAASHRERGILPKKKETRLRIVNVTEENGEVQAVILLTQRLDYEQNGTIRTECRVERETVCLERSPAGWTIARIQPDIPELQPARAQLLVAAPDSFVPVFPGAREESPSPAYPPPVPGWLPDPPGMPAYPEQPVGLSAGRGDGFPPSPWRPAVPGGPLHLPSSSPLSSRTDAGLPGNGLPSPVPAISRPYYPGQSAGLNGPVLLSDGPGSGRRPSPGYPDLPEEPEASERVAVYDREAAGRYADTWWNSYNPRFLHFEVDCSNYVSQCLFAGGAPMNYTGKREAGWWFQGRSGKQELWSFSWAVANSLRLYLGGSRTGLRAETVTDPRRLKVGDVISYSWNGDGRFGHSTIVAGLDANGMPLVNAHTVNSKHRYWDYRDSYAWTERTEYRFFHIADSF</sequence>
<feature type="compositionally biased region" description="Low complexity" evidence="1">
    <location>
        <begin position="202"/>
        <end position="213"/>
    </location>
</feature>